<reference evidence="1 2" key="1">
    <citation type="submission" date="2018-12" db="EMBL/GenBank/DDBJ databases">
        <authorList>
            <person name="Shneider M.M."/>
            <person name="Kabilov M.R."/>
            <person name="Miroshnikov K.A."/>
        </authorList>
    </citation>
    <scope>NUCLEOTIDE SEQUENCE [LARGE SCALE GENOMIC DNA]</scope>
</reference>
<evidence type="ECO:0000313" key="1">
    <source>
        <dbReference type="EMBL" id="AZV02191.1"/>
    </source>
</evidence>
<dbReference type="SUPFAM" id="SSF53955">
    <property type="entry name" value="Lysozyme-like"/>
    <property type="match status" value="1"/>
</dbReference>
<dbReference type="Proteomes" id="UP000434907">
    <property type="component" value="Segment"/>
</dbReference>
<proteinExistence type="predicted"/>
<sequence>MKKTAQCIFFALTAFTSLAAYSQVECPKLDAAQERVLQSSWQYGEEKMGKGWGVKLSAMAFQESSLGANVKGKGSHGVFQMRPSTVAFMNDVEPTGKNLKNIRKRLNNSFEFSAQEAHKYLDYWSEKGYSDRKVYMRWNGGYSNSTQSQVYSKSVQSKIKMFNQCYTYRNGVVHANTIRSS</sequence>
<keyword evidence="2" id="KW-1185">Reference proteome</keyword>
<evidence type="ECO:0008006" key="3">
    <source>
        <dbReference type="Google" id="ProtNLM"/>
    </source>
</evidence>
<dbReference type="EMBL" id="MK290738">
    <property type="protein sequence ID" value="AZV02191.1"/>
    <property type="molecule type" value="Genomic_DNA"/>
</dbReference>
<dbReference type="Gene3D" id="1.10.530.10">
    <property type="match status" value="1"/>
</dbReference>
<accession>A0A678ZJU8</accession>
<protein>
    <recommendedName>
        <fullName evidence="3">Transglycosylase SLT domain-containing protein</fullName>
    </recommendedName>
</protein>
<gene>
    <name evidence="1" type="ORF">Arno18_5</name>
</gene>
<dbReference type="InterPro" id="IPR023346">
    <property type="entry name" value="Lysozyme-like_dom_sf"/>
</dbReference>
<name>A0A678ZJU8_9CAUD</name>
<organism evidence="1 2">
    <name type="scientific">Pectobacterium phage Arno18</name>
    <dbReference type="NCBI Taxonomy" id="2500578"/>
    <lineage>
        <taxon>Viruses</taxon>
        <taxon>Duplodnaviria</taxon>
        <taxon>Heunggongvirae</taxon>
        <taxon>Uroviricota</taxon>
        <taxon>Caudoviricetes</taxon>
        <taxon>Andersonviridae</taxon>
        <taxon>Andersonviridae incertae sedis</taxon>
        <taxon>Arnovirus</taxon>
        <taxon>Arnovirus arno18</taxon>
    </lineage>
</organism>
<evidence type="ECO:0000313" key="2">
    <source>
        <dbReference type="Proteomes" id="UP000434907"/>
    </source>
</evidence>